<accession>A0A7J7L381</accession>
<protein>
    <submittedName>
        <fullName evidence="3">Uncharacterized protein</fullName>
    </submittedName>
</protein>
<dbReference type="GO" id="GO:0004860">
    <property type="term" value="F:protein kinase inhibitor activity"/>
    <property type="evidence" value="ECO:0007669"/>
    <property type="project" value="UniProtKB-KW"/>
</dbReference>
<name>A0A7J7L381_9MAGN</name>
<sequence>MGFSNKSQLEEGLLEVEEKKWVTVETNVRPPLTPIRIDKMEIDDDEYPKTPTAVESRIPEMLACPGAPRKLRPSSSCRCHVGGKLFFNTPELETVFLLKPLEYK</sequence>
<evidence type="ECO:0000256" key="1">
    <source>
        <dbReference type="ARBA" id="ARBA00023013"/>
    </source>
</evidence>
<gene>
    <name evidence="3" type="ORF">GIB67_030796</name>
</gene>
<dbReference type="Proteomes" id="UP000541444">
    <property type="component" value="Unassembled WGS sequence"/>
</dbReference>
<dbReference type="PANTHER" id="PTHR33142">
    <property type="entry name" value="CYCLIN-DEPENDENT PROTEIN KINASE INHIBITOR SMR13"/>
    <property type="match status" value="1"/>
</dbReference>
<evidence type="ECO:0000313" key="4">
    <source>
        <dbReference type="Proteomes" id="UP000541444"/>
    </source>
</evidence>
<dbReference type="OrthoDB" id="662905at2759"/>
<dbReference type="EMBL" id="JACGCM010002660">
    <property type="protein sequence ID" value="KAF6137032.1"/>
    <property type="molecule type" value="Genomic_DNA"/>
</dbReference>
<keyword evidence="4" id="KW-1185">Reference proteome</keyword>
<comment type="caution">
    <text evidence="3">The sequence shown here is derived from an EMBL/GenBank/DDBJ whole genome shotgun (WGS) entry which is preliminary data.</text>
</comment>
<keyword evidence="2" id="KW-0131">Cell cycle</keyword>
<dbReference type="PANTHER" id="PTHR33142:SF40">
    <property type="entry name" value="CYCLIN-DEPENDENT PROTEIN KINASE INHIBITOR SMR6"/>
    <property type="match status" value="1"/>
</dbReference>
<dbReference type="AlphaFoldDB" id="A0A7J7L381"/>
<evidence type="ECO:0000313" key="3">
    <source>
        <dbReference type="EMBL" id="KAF6137032.1"/>
    </source>
</evidence>
<evidence type="ECO:0000256" key="2">
    <source>
        <dbReference type="ARBA" id="ARBA00023306"/>
    </source>
</evidence>
<dbReference type="GO" id="GO:0032875">
    <property type="term" value="P:regulation of DNA endoreduplication"/>
    <property type="evidence" value="ECO:0007669"/>
    <property type="project" value="InterPro"/>
</dbReference>
<keyword evidence="1" id="KW-0649">Protein kinase inhibitor</keyword>
<reference evidence="3 4" key="1">
    <citation type="journal article" date="2020" name="IScience">
        <title>Genome Sequencing of the Endangered Kingdonia uniflora (Circaeasteraceae, Ranunculales) Reveals Potential Mechanisms of Evolutionary Specialization.</title>
        <authorList>
            <person name="Sun Y."/>
            <person name="Deng T."/>
            <person name="Zhang A."/>
            <person name="Moore M.J."/>
            <person name="Landis J.B."/>
            <person name="Lin N."/>
            <person name="Zhang H."/>
            <person name="Zhang X."/>
            <person name="Huang J."/>
            <person name="Zhang X."/>
            <person name="Sun H."/>
            <person name="Wang H."/>
        </authorList>
    </citation>
    <scope>NUCLEOTIDE SEQUENCE [LARGE SCALE GENOMIC DNA]</scope>
    <source>
        <strain evidence="3">TB1705</strain>
        <tissue evidence="3">Leaf</tissue>
    </source>
</reference>
<dbReference type="InterPro" id="IPR040389">
    <property type="entry name" value="SMR"/>
</dbReference>
<proteinExistence type="predicted"/>
<organism evidence="3 4">
    <name type="scientific">Kingdonia uniflora</name>
    <dbReference type="NCBI Taxonomy" id="39325"/>
    <lineage>
        <taxon>Eukaryota</taxon>
        <taxon>Viridiplantae</taxon>
        <taxon>Streptophyta</taxon>
        <taxon>Embryophyta</taxon>
        <taxon>Tracheophyta</taxon>
        <taxon>Spermatophyta</taxon>
        <taxon>Magnoliopsida</taxon>
        <taxon>Ranunculales</taxon>
        <taxon>Circaeasteraceae</taxon>
        <taxon>Kingdonia</taxon>
    </lineage>
</organism>